<feature type="domain" description="Beta-ketoacyl-[acyl-carrier-protein] synthase III C-terminal" evidence="3">
    <location>
        <begin position="290"/>
        <end position="377"/>
    </location>
</feature>
<protein>
    <submittedName>
        <fullName evidence="5">Beta-ketoacyl-ACP synthase III</fullName>
    </submittedName>
</protein>
<sequence>MQLPQPSQHVVISGVGLWTPEHIVTNEELVQVLNDYADQHNAEYATEIDAGQRSAVARSDAAFIEKASGIKQRHVYVKDGILDVNCMRPRIPERADEALSHQAEMAVNAAQRALAAAHKQPTDIDAVIVSCAYTQRAYPAIAIEVQQALGITGFGFDMLVACSAATFAQHRAYEMIKAGTARAVLVINPELTSPQVNYRDRDSHFIFGDVATAVVLERADTANAPHVYEVLSTQAKTQFSNTIRSNFGYLSRTNDADPFAPDKLFHQEGRTVFKEVCPMAAEHIAQHLALHELNATDVRRWWLHQANINMNLLIARKLLGRDASAEEAPIVLDRYANCASAGSIIAFSLHHEDLAPGDVGVICSFGAGYSIGSLVVRKVNL</sequence>
<dbReference type="EMBL" id="JBHRYR010000003">
    <property type="protein sequence ID" value="MFC3853545.1"/>
    <property type="molecule type" value="Genomic_DNA"/>
</dbReference>
<accession>A0ABV8A2F8</accession>
<dbReference type="InterPro" id="IPR016039">
    <property type="entry name" value="Thiolase-like"/>
</dbReference>
<organism evidence="5 6">
    <name type="scientific">Saccharospirillum mangrovi</name>
    <dbReference type="NCBI Taxonomy" id="2161747"/>
    <lineage>
        <taxon>Bacteria</taxon>
        <taxon>Pseudomonadati</taxon>
        <taxon>Pseudomonadota</taxon>
        <taxon>Gammaproteobacteria</taxon>
        <taxon>Oceanospirillales</taxon>
        <taxon>Saccharospirillaceae</taxon>
        <taxon>Saccharospirillum</taxon>
    </lineage>
</organism>
<dbReference type="SUPFAM" id="SSF53901">
    <property type="entry name" value="Thiolase-like"/>
    <property type="match status" value="1"/>
</dbReference>
<evidence type="ECO:0000313" key="5">
    <source>
        <dbReference type="EMBL" id="MFC3853545.1"/>
    </source>
</evidence>
<dbReference type="InterPro" id="IPR013751">
    <property type="entry name" value="ACP_syn_III_N"/>
</dbReference>
<dbReference type="NCBIfam" id="NF005703">
    <property type="entry name" value="PRK07515.1"/>
    <property type="match status" value="1"/>
</dbReference>
<proteinExistence type="predicted"/>
<dbReference type="PANTHER" id="PTHR34069:SF2">
    <property type="entry name" value="BETA-KETOACYL-[ACYL-CARRIER-PROTEIN] SYNTHASE III"/>
    <property type="match status" value="1"/>
</dbReference>
<dbReference type="RefSeq" id="WP_380696800.1">
    <property type="nucleotide sequence ID" value="NZ_JBHRYR010000003.1"/>
</dbReference>
<dbReference type="Gene3D" id="3.40.47.10">
    <property type="match status" value="2"/>
</dbReference>
<reference evidence="6" key="1">
    <citation type="journal article" date="2019" name="Int. J. Syst. Evol. Microbiol.">
        <title>The Global Catalogue of Microorganisms (GCM) 10K type strain sequencing project: providing services to taxonomists for standard genome sequencing and annotation.</title>
        <authorList>
            <consortium name="The Broad Institute Genomics Platform"/>
            <consortium name="The Broad Institute Genome Sequencing Center for Infectious Disease"/>
            <person name="Wu L."/>
            <person name="Ma J."/>
        </authorList>
    </citation>
    <scope>NUCLEOTIDE SEQUENCE [LARGE SCALE GENOMIC DNA]</scope>
    <source>
        <strain evidence="6">IBRC 10765</strain>
    </source>
</reference>
<dbReference type="Pfam" id="PF08545">
    <property type="entry name" value="ACP_syn_III"/>
    <property type="match status" value="1"/>
</dbReference>
<dbReference type="InterPro" id="IPR013747">
    <property type="entry name" value="ACP_syn_III_C"/>
</dbReference>
<dbReference type="Proteomes" id="UP001595617">
    <property type="component" value="Unassembled WGS sequence"/>
</dbReference>
<evidence type="ECO:0000256" key="2">
    <source>
        <dbReference type="ARBA" id="ARBA00023315"/>
    </source>
</evidence>
<evidence type="ECO:0000313" key="6">
    <source>
        <dbReference type="Proteomes" id="UP001595617"/>
    </source>
</evidence>
<gene>
    <name evidence="5" type="ORF">ACFOOG_11930</name>
</gene>
<feature type="domain" description="Beta-ketoacyl-[acyl-carrier-protein] synthase III N-terminal" evidence="4">
    <location>
        <begin position="156"/>
        <end position="224"/>
    </location>
</feature>
<comment type="caution">
    <text evidence="5">The sequence shown here is derived from an EMBL/GenBank/DDBJ whole genome shotgun (WGS) entry which is preliminary data.</text>
</comment>
<evidence type="ECO:0000259" key="3">
    <source>
        <dbReference type="Pfam" id="PF08541"/>
    </source>
</evidence>
<dbReference type="PANTHER" id="PTHR34069">
    <property type="entry name" value="3-OXOACYL-[ACYL-CARRIER-PROTEIN] SYNTHASE 3"/>
    <property type="match status" value="1"/>
</dbReference>
<keyword evidence="2" id="KW-0012">Acyltransferase</keyword>
<evidence type="ECO:0000259" key="4">
    <source>
        <dbReference type="Pfam" id="PF08545"/>
    </source>
</evidence>
<keyword evidence="6" id="KW-1185">Reference proteome</keyword>
<dbReference type="Pfam" id="PF08541">
    <property type="entry name" value="ACP_syn_III_C"/>
    <property type="match status" value="1"/>
</dbReference>
<evidence type="ECO:0000256" key="1">
    <source>
        <dbReference type="ARBA" id="ARBA00022679"/>
    </source>
</evidence>
<dbReference type="CDD" id="cd00830">
    <property type="entry name" value="KAS_III"/>
    <property type="match status" value="1"/>
</dbReference>
<name>A0ABV8A2F8_9GAMM</name>
<keyword evidence="1" id="KW-0808">Transferase</keyword>